<keyword evidence="4" id="KW-1185">Reference proteome</keyword>
<evidence type="ECO:0000313" key="4">
    <source>
        <dbReference type="Proteomes" id="UP000005309"/>
    </source>
</evidence>
<reference evidence="3 4" key="1">
    <citation type="submission" date="2009-04" db="EMBL/GenBank/DDBJ databases">
        <authorList>
            <person name="Qin X."/>
            <person name="Bachman B."/>
            <person name="Battles P."/>
            <person name="Bell A."/>
            <person name="Bess C."/>
            <person name="Bickham C."/>
            <person name="Chaboub L."/>
            <person name="Chen D."/>
            <person name="Coyle M."/>
            <person name="Deiros D.R."/>
            <person name="Dinh H."/>
            <person name="Forbes L."/>
            <person name="Fowler G."/>
            <person name="Francisco L."/>
            <person name="Fu Q."/>
            <person name="Gubbala S."/>
            <person name="Hale W."/>
            <person name="Han Y."/>
            <person name="Hemphill L."/>
            <person name="Highlander S.K."/>
            <person name="Hirani K."/>
            <person name="Hogues M."/>
            <person name="Jackson L."/>
            <person name="Jakkamsetti A."/>
            <person name="Javaid M."/>
            <person name="Jiang H."/>
            <person name="Korchina V."/>
            <person name="Kovar C."/>
            <person name="Lara F."/>
            <person name="Lee S."/>
            <person name="Mata R."/>
            <person name="Mathew T."/>
            <person name="Moen C."/>
            <person name="Morales K."/>
            <person name="Munidasa M."/>
            <person name="Nazareth L."/>
            <person name="Ngo R."/>
            <person name="Nguyen L."/>
            <person name="Okwuonu G."/>
            <person name="Ongeri F."/>
            <person name="Patil S."/>
            <person name="Petrosino J."/>
            <person name="Pham C."/>
            <person name="Pham P."/>
            <person name="Pu L.-L."/>
            <person name="Puazo M."/>
            <person name="Raj R."/>
            <person name="Reid J."/>
            <person name="Rouhana J."/>
            <person name="Saada N."/>
            <person name="Shang Y."/>
            <person name="Simmons D."/>
            <person name="Thornton R."/>
            <person name="Warren J."/>
            <person name="Weissenberger G."/>
            <person name="Zhang J."/>
            <person name="Zhang L."/>
            <person name="Zhou C."/>
            <person name="Zhu D."/>
            <person name="Muzny D."/>
            <person name="Worley K."/>
            <person name="Gibbs R."/>
        </authorList>
    </citation>
    <scope>NUCLEOTIDE SEQUENCE [LARGE SCALE GENOMIC DNA]</scope>
    <source>
        <strain evidence="3 4">ATCC 43531</strain>
    </source>
</reference>
<dbReference type="HOGENOM" id="CLU_100591_0_0_9"/>
<comment type="caution">
    <text evidence="3">The sequence shown here is derived from an EMBL/GenBank/DDBJ whole genome shotgun (WGS) entry which is preliminary data.</text>
</comment>
<name>C4V5M6_9FIRM</name>
<dbReference type="Proteomes" id="UP000005309">
    <property type="component" value="Unassembled WGS sequence"/>
</dbReference>
<evidence type="ECO:0000259" key="2">
    <source>
        <dbReference type="Pfam" id="PF08378"/>
    </source>
</evidence>
<keyword evidence="1" id="KW-0812">Transmembrane</keyword>
<dbReference type="InterPro" id="IPR011528">
    <property type="entry name" value="NERD"/>
</dbReference>
<proteinExistence type="predicted"/>
<evidence type="ECO:0000313" key="3">
    <source>
        <dbReference type="EMBL" id="EEQ47891.1"/>
    </source>
</evidence>
<evidence type="ECO:0000256" key="1">
    <source>
        <dbReference type="SAM" id="Phobius"/>
    </source>
</evidence>
<feature type="transmembrane region" description="Helical" evidence="1">
    <location>
        <begin position="20"/>
        <end position="38"/>
    </location>
</feature>
<keyword evidence="1" id="KW-0472">Membrane</keyword>
<dbReference type="EMBL" id="ACLA01000031">
    <property type="protein sequence ID" value="EEQ47891.1"/>
    <property type="molecule type" value="Genomic_DNA"/>
</dbReference>
<gene>
    <name evidence="3" type="ORF">HMPREF0908_1820</name>
</gene>
<protein>
    <recommendedName>
        <fullName evidence="2">NERD domain-containing protein</fullName>
    </recommendedName>
</protein>
<feature type="domain" description="NERD" evidence="2">
    <location>
        <begin position="77"/>
        <end position="188"/>
    </location>
</feature>
<organism evidence="3 4">
    <name type="scientific">Selenomonas flueggei ATCC 43531</name>
    <dbReference type="NCBI Taxonomy" id="638302"/>
    <lineage>
        <taxon>Bacteria</taxon>
        <taxon>Bacillati</taxon>
        <taxon>Bacillota</taxon>
        <taxon>Negativicutes</taxon>
        <taxon>Selenomonadales</taxon>
        <taxon>Selenomonadaceae</taxon>
        <taxon>Selenomonas</taxon>
    </lineage>
</organism>
<dbReference type="RefSeq" id="WP_006690947.1">
    <property type="nucleotide sequence ID" value="NZ_GG694008.1"/>
</dbReference>
<accession>C4V5M6</accession>
<dbReference type="OrthoDB" id="5782056at2"/>
<dbReference type="AlphaFoldDB" id="C4V5M6"/>
<dbReference type="Pfam" id="PF08378">
    <property type="entry name" value="NERD"/>
    <property type="match status" value="1"/>
</dbReference>
<dbReference type="PROSITE" id="PS51257">
    <property type="entry name" value="PROKAR_LIPOPROTEIN"/>
    <property type="match status" value="1"/>
</dbReference>
<sequence length="235" mass="26421">MAVLHARESSFAHEKQRNLLLAGVFGASCLLIWLWWMRNILSGHLLHMGVAIPVLLTFAATGAVGKHFWHAYRKSASGDKGVERALDVLRQLPDSYHVLSNVQVPGAYCSIVVIGCNGAFIVNTKHHSGTITPHAGDWEQEKTGRRGTDYTVAMRNPVKQLKHQIHALAEYLKPVGTRVWVDGIVFFTHPNVILEDCSDRFTDRGDVVRSYILNHRARFQLSDADVYRLVQRLMS</sequence>
<dbReference type="eggNOG" id="ENOG50339CD">
    <property type="taxonomic scope" value="Bacteria"/>
</dbReference>
<feature type="transmembrane region" description="Helical" evidence="1">
    <location>
        <begin position="44"/>
        <end position="65"/>
    </location>
</feature>
<dbReference type="STRING" id="638302.HMPREF0908_1820"/>
<keyword evidence="1" id="KW-1133">Transmembrane helix</keyword>